<evidence type="ECO:0000313" key="1">
    <source>
        <dbReference type="EMBL" id="UTW14467.1"/>
    </source>
</evidence>
<evidence type="ECO:0000313" key="2">
    <source>
        <dbReference type="Proteomes" id="UP001058461"/>
    </source>
</evidence>
<dbReference type="PANTHER" id="PTHR32305">
    <property type="match status" value="1"/>
</dbReference>
<reference evidence="1" key="1">
    <citation type="submission" date="2021-04" db="EMBL/GenBank/DDBJ databases">
        <title>Oceanospirillales bacteria with DddD are important DMSP degraders in coastal seawater.</title>
        <authorList>
            <person name="Liu J."/>
        </authorList>
    </citation>
    <scope>NUCLEOTIDE SEQUENCE</scope>
    <source>
        <strain evidence="1">D13-1</strain>
    </source>
</reference>
<protein>
    <submittedName>
        <fullName evidence="1">RHS repeat-associated core domain-containing protein</fullName>
    </submittedName>
</protein>
<dbReference type="PRINTS" id="PR00394">
    <property type="entry name" value="RHSPROTEIN"/>
</dbReference>
<proteinExistence type="predicted"/>
<accession>A0ABY5HRP3</accession>
<dbReference type="InterPro" id="IPR050708">
    <property type="entry name" value="T6SS_VgrG/RHS"/>
</dbReference>
<dbReference type="EMBL" id="CP073347">
    <property type="protein sequence ID" value="UTW14467.1"/>
    <property type="molecule type" value="Genomic_DNA"/>
</dbReference>
<dbReference type="NCBIfam" id="TIGR03696">
    <property type="entry name" value="Rhs_assc_core"/>
    <property type="match status" value="1"/>
</dbReference>
<dbReference type="InterPro" id="IPR022385">
    <property type="entry name" value="Rhs_assc_core"/>
</dbReference>
<dbReference type="Proteomes" id="UP001058461">
    <property type="component" value="Chromosome"/>
</dbReference>
<gene>
    <name evidence="1" type="ORF">KDW95_20105</name>
</gene>
<organism evidence="1 2">
    <name type="scientific">Marinobacterium rhizophilum</name>
    <dbReference type="NCBI Taxonomy" id="420402"/>
    <lineage>
        <taxon>Bacteria</taxon>
        <taxon>Pseudomonadati</taxon>
        <taxon>Pseudomonadota</taxon>
        <taxon>Gammaproteobacteria</taxon>
        <taxon>Oceanospirillales</taxon>
        <taxon>Oceanospirillaceae</taxon>
        <taxon>Marinobacterium</taxon>
    </lineage>
</organism>
<dbReference type="Gene3D" id="2.180.10.10">
    <property type="entry name" value="RHS repeat-associated core"/>
    <property type="match status" value="1"/>
</dbReference>
<dbReference type="PANTHER" id="PTHR32305:SF15">
    <property type="entry name" value="PROTEIN RHSA-RELATED"/>
    <property type="match status" value="1"/>
</dbReference>
<name>A0ABY5HRP3_9GAMM</name>
<keyword evidence="2" id="KW-1185">Reference proteome</keyword>
<sequence length="235" mass="26842">MFRSGPPGTRYGCRAAQGCAALDLDVSAPGKSVQRAVVWRWEPRPFGDSLADEDPDGERLTFNLRFPGQYFDAETGLYYNYYRNYDPAMGRYMESDPIGLNGGMNTYTYVSGNPIIFSDIFGLLPDCIVHKYFPQKVIVTNRFEYNDLDLRNRIVSELVSISPGTSLENPMAPKFSPSVSGNVQLWLIKEAIVEKLIFENTRVTQNVQYYCTETRYIDSDCGGESKEWKWIYYTN</sequence>